<evidence type="ECO:0000256" key="6">
    <source>
        <dbReference type="ARBA" id="ARBA00023069"/>
    </source>
</evidence>
<organism evidence="9 10">
    <name type="scientific">Malurus elegans</name>
    <name type="common">Red-winged fairywren</name>
    <dbReference type="NCBI Taxonomy" id="720584"/>
    <lineage>
        <taxon>Eukaryota</taxon>
        <taxon>Metazoa</taxon>
        <taxon>Chordata</taxon>
        <taxon>Craniata</taxon>
        <taxon>Vertebrata</taxon>
        <taxon>Euteleostomi</taxon>
        <taxon>Archelosauria</taxon>
        <taxon>Archosauria</taxon>
        <taxon>Dinosauria</taxon>
        <taxon>Saurischia</taxon>
        <taxon>Theropoda</taxon>
        <taxon>Coelurosauria</taxon>
        <taxon>Aves</taxon>
        <taxon>Neognathae</taxon>
        <taxon>Neoaves</taxon>
        <taxon>Telluraves</taxon>
        <taxon>Australaves</taxon>
        <taxon>Passeriformes</taxon>
        <taxon>Meliphagoidea</taxon>
        <taxon>Maluridae</taxon>
        <taxon>Malurus</taxon>
    </lineage>
</organism>
<evidence type="ECO:0000256" key="3">
    <source>
        <dbReference type="ARBA" id="ARBA00022490"/>
    </source>
</evidence>
<feature type="non-terminal residue" evidence="9">
    <location>
        <position position="1"/>
    </location>
</feature>
<keyword evidence="5" id="KW-0282">Flagellum</keyword>
<evidence type="ECO:0000256" key="4">
    <source>
        <dbReference type="ARBA" id="ARBA00022737"/>
    </source>
</evidence>
<comment type="subcellular location">
    <subcellularLocation>
        <location evidence="1">Cell projection</location>
        <location evidence="1">Cilium</location>
        <location evidence="1">Flagellum</location>
    </subcellularLocation>
    <subcellularLocation>
        <location evidence="2">Cytoplasm</location>
        <location evidence="2">Cytoskeleton</location>
        <location evidence="2">Cilium axoneme</location>
    </subcellularLocation>
</comment>
<evidence type="ECO:0000256" key="2">
    <source>
        <dbReference type="ARBA" id="ARBA00004430"/>
    </source>
</evidence>
<keyword evidence="8" id="KW-0966">Cell projection</keyword>
<evidence type="ECO:0000256" key="8">
    <source>
        <dbReference type="ARBA" id="ARBA00023273"/>
    </source>
</evidence>
<evidence type="ECO:0000256" key="7">
    <source>
        <dbReference type="ARBA" id="ARBA00023212"/>
    </source>
</evidence>
<keyword evidence="6" id="KW-0969">Cilium</keyword>
<name>A0A7K6GED3_9PASS</name>
<sequence>ILKGLFSEGRMNGQGVYTWADGVKYEGTFVKNVLTINGCYTWNDGSVYEGSIKDGLRHGFGFFRSGTRPISYLGDWCNGKRHGKGIIYYDQEHSSWYSGEWVNNVREGWGVRRYRSGNVYEGQWEKNVRHGHGKMTWVTANQEYIGQWSCGIQHGSGKHTWLLKRMSLSQYPLQNEYVGDFVQGERHGQGMFVYAGGSVYTGEWAGNKKHGKGRFVFKNGQIFEGEFVDDLLVKCPAHPGAAVVETKKHGHNSRRRRGTSERFNKTNFTQFTFCCSILLTTVINAVGKTSILGADIELEIAVLLELFLREDRAEELKQVELAVLRHISKLREVYQFYSQLGCARSLDGTYVLTKLQFWRFLKDCEFHHFSITLAEMDRLLGGLCFCNKPLGDIHCPHEIILFRTFLSYLVHLAFHMYHEEYKDEAPHLNKCFLELMSWNVLPCACHVQGIFFSGERFTFFASCYIDKCWEIYRDFCRPRPRPPFEPTVRMRQFLWMLDDLKLFNEQLTVPKLLEIFVKVGASLHDINEHSSANLDLELVFLEFFEALLECALVCVTDDMIPEQVVQDNRERNIRKIKGLSKETSTVSLYSEYS</sequence>
<comment type="caution">
    <text evidence="9">The sequence shown here is derived from an EMBL/GenBank/DDBJ whole genome shotgun (WGS) entry which is preliminary data.</text>
</comment>
<keyword evidence="7" id="KW-0206">Cytoskeleton</keyword>
<dbReference type="InterPro" id="IPR003409">
    <property type="entry name" value="MORN"/>
</dbReference>
<dbReference type="Gene3D" id="2.20.110.10">
    <property type="entry name" value="Histone H3 K4-specific methyltransferase SET7/9 N-terminal domain"/>
    <property type="match status" value="4"/>
</dbReference>
<keyword evidence="3" id="KW-0963">Cytoplasm</keyword>
<protein>
    <submittedName>
        <fullName evidence="9">R10B2 protein</fullName>
    </submittedName>
</protein>
<evidence type="ECO:0000256" key="1">
    <source>
        <dbReference type="ARBA" id="ARBA00004230"/>
    </source>
</evidence>
<dbReference type="Pfam" id="PF02493">
    <property type="entry name" value="MORN"/>
    <property type="match status" value="9"/>
</dbReference>
<keyword evidence="4" id="KW-0677">Repeat</keyword>
<dbReference type="SMART" id="SM00698">
    <property type="entry name" value="MORN"/>
    <property type="match status" value="9"/>
</dbReference>
<dbReference type="GO" id="GO:0005930">
    <property type="term" value="C:axoneme"/>
    <property type="evidence" value="ECO:0007669"/>
    <property type="project" value="UniProtKB-SubCell"/>
</dbReference>
<dbReference type="PANTHER" id="PTHR46613:SF1">
    <property type="entry name" value="RADIAL SPOKE HEAD 10 HOMOLOG B-RELATED"/>
    <property type="match status" value="1"/>
</dbReference>
<evidence type="ECO:0000313" key="10">
    <source>
        <dbReference type="Proteomes" id="UP000564407"/>
    </source>
</evidence>
<feature type="non-terminal residue" evidence="9">
    <location>
        <position position="593"/>
    </location>
</feature>
<proteinExistence type="predicted"/>
<dbReference type="EMBL" id="VZRP01005483">
    <property type="protein sequence ID" value="NWV61715.1"/>
    <property type="molecule type" value="Genomic_DNA"/>
</dbReference>
<dbReference type="Proteomes" id="UP000564407">
    <property type="component" value="Unassembled WGS sequence"/>
</dbReference>
<gene>
    <name evidence="9" type="primary">Rsph10b2</name>
    <name evidence="9" type="ORF">MALELE_R03141</name>
</gene>
<evidence type="ECO:0000313" key="9">
    <source>
        <dbReference type="EMBL" id="NWV61715.1"/>
    </source>
</evidence>
<dbReference type="PANTHER" id="PTHR46613">
    <property type="entry name" value="RADIAL SPOKE HEAD 10 HOMOLOG B-RELATED"/>
    <property type="match status" value="1"/>
</dbReference>
<dbReference type="GO" id="GO:0031514">
    <property type="term" value="C:motile cilium"/>
    <property type="evidence" value="ECO:0007669"/>
    <property type="project" value="UniProtKB-SubCell"/>
</dbReference>
<dbReference type="SUPFAM" id="SSF82185">
    <property type="entry name" value="Histone H3 K4-specific methyltransferase SET7/9 N-terminal domain"/>
    <property type="match status" value="3"/>
</dbReference>
<reference evidence="9 10" key="1">
    <citation type="submission" date="2019-09" db="EMBL/GenBank/DDBJ databases">
        <title>Bird 10,000 Genomes (B10K) Project - Family phase.</title>
        <authorList>
            <person name="Zhang G."/>
        </authorList>
    </citation>
    <scope>NUCLEOTIDE SEQUENCE [LARGE SCALE GENOMIC DNA]</scope>
    <source>
        <strain evidence="9">B10K-DU-029-44</strain>
        <tissue evidence="9">Heart</tissue>
    </source>
</reference>
<keyword evidence="10" id="KW-1185">Reference proteome</keyword>
<evidence type="ECO:0000256" key="5">
    <source>
        <dbReference type="ARBA" id="ARBA00022846"/>
    </source>
</evidence>
<accession>A0A7K6GED3</accession>
<dbReference type="AlphaFoldDB" id="A0A7K6GED3"/>